<evidence type="ECO:0000256" key="1">
    <source>
        <dbReference type="SAM" id="Phobius"/>
    </source>
</evidence>
<protein>
    <submittedName>
        <fullName evidence="2">8638_t:CDS:1</fullName>
    </submittedName>
</protein>
<gene>
    <name evidence="2" type="ORF">FMOSSE_LOCUS6625</name>
</gene>
<dbReference type="EMBL" id="CAJVPP010001414">
    <property type="protein sequence ID" value="CAG8554178.1"/>
    <property type="molecule type" value="Genomic_DNA"/>
</dbReference>
<reference evidence="2" key="1">
    <citation type="submission" date="2021-06" db="EMBL/GenBank/DDBJ databases">
        <authorList>
            <person name="Kallberg Y."/>
            <person name="Tangrot J."/>
            <person name="Rosling A."/>
        </authorList>
    </citation>
    <scope>NUCLEOTIDE SEQUENCE</scope>
    <source>
        <strain evidence="2">87-6 pot B 2015</strain>
    </source>
</reference>
<keyword evidence="1" id="KW-1133">Transmembrane helix</keyword>
<comment type="caution">
    <text evidence="2">The sequence shown here is derived from an EMBL/GenBank/DDBJ whole genome shotgun (WGS) entry which is preliminary data.</text>
</comment>
<evidence type="ECO:0000313" key="3">
    <source>
        <dbReference type="Proteomes" id="UP000789375"/>
    </source>
</evidence>
<proteinExistence type="predicted"/>
<dbReference type="Proteomes" id="UP000789375">
    <property type="component" value="Unassembled WGS sequence"/>
</dbReference>
<keyword evidence="3" id="KW-1185">Reference proteome</keyword>
<sequence length="120" mass="13682">MTGNITQPNSEPSAQKNSEIYLMDIRNFTWVNTFDVQKTTDKIPIKPKNKNTENTIKIVIATICAIIGTGIISICGIFIYRWQRTRRELQDDRHLSIPGTIVSESNNSHYKLPVAAEYKI</sequence>
<organism evidence="2 3">
    <name type="scientific">Funneliformis mosseae</name>
    <name type="common">Endomycorrhizal fungus</name>
    <name type="synonym">Glomus mosseae</name>
    <dbReference type="NCBI Taxonomy" id="27381"/>
    <lineage>
        <taxon>Eukaryota</taxon>
        <taxon>Fungi</taxon>
        <taxon>Fungi incertae sedis</taxon>
        <taxon>Mucoromycota</taxon>
        <taxon>Glomeromycotina</taxon>
        <taxon>Glomeromycetes</taxon>
        <taxon>Glomerales</taxon>
        <taxon>Glomeraceae</taxon>
        <taxon>Funneliformis</taxon>
    </lineage>
</organism>
<feature type="transmembrane region" description="Helical" evidence="1">
    <location>
        <begin position="58"/>
        <end position="80"/>
    </location>
</feature>
<keyword evidence="1" id="KW-0472">Membrane</keyword>
<evidence type="ECO:0000313" key="2">
    <source>
        <dbReference type="EMBL" id="CAG8554178.1"/>
    </source>
</evidence>
<keyword evidence="1" id="KW-0812">Transmembrane</keyword>
<name>A0A9N9B7H8_FUNMO</name>
<dbReference type="AlphaFoldDB" id="A0A9N9B7H8"/>
<accession>A0A9N9B7H8</accession>